<dbReference type="Pfam" id="PF02378">
    <property type="entry name" value="PTS_EIIC"/>
    <property type="match status" value="1"/>
</dbReference>
<keyword evidence="12 16" id="KW-0472">Membrane</keyword>
<comment type="caution">
    <text evidence="19">The sequence shown here is derived from an EMBL/GenBank/DDBJ whole genome shotgun (WGS) entry which is preliminary data.</text>
</comment>
<keyword evidence="20" id="KW-1185">Reference proteome</keyword>
<dbReference type="Proteomes" id="UP001156690">
    <property type="component" value="Unassembled WGS sequence"/>
</dbReference>
<evidence type="ECO:0000256" key="8">
    <source>
        <dbReference type="ARBA" id="ARBA00022683"/>
    </source>
</evidence>
<dbReference type="NCBIfam" id="TIGR00826">
    <property type="entry name" value="EIIB_glc"/>
    <property type="match status" value="1"/>
</dbReference>
<dbReference type="InterPro" id="IPR013013">
    <property type="entry name" value="PTS_EIIC_1"/>
</dbReference>
<dbReference type="PANTHER" id="PTHR30009:SF20">
    <property type="entry name" value="PTS SYSTEM GLUCOSE-SPECIFIC EIICB COMPONENT-RELATED"/>
    <property type="match status" value="1"/>
</dbReference>
<evidence type="ECO:0000256" key="9">
    <source>
        <dbReference type="ARBA" id="ARBA00022692"/>
    </source>
</evidence>
<dbReference type="GO" id="GO:0005886">
    <property type="term" value="C:plasma membrane"/>
    <property type="evidence" value="ECO:0007669"/>
    <property type="project" value="UniProtKB-SubCell"/>
</dbReference>
<reference evidence="20" key="1">
    <citation type="journal article" date="2019" name="Int. J. Syst. Evol. Microbiol.">
        <title>The Global Catalogue of Microorganisms (GCM) 10K type strain sequencing project: providing services to taxonomists for standard genome sequencing and annotation.</title>
        <authorList>
            <consortium name="The Broad Institute Genomics Platform"/>
            <consortium name="The Broad Institute Genome Sequencing Center for Infectious Disease"/>
            <person name="Wu L."/>
            <person name="Ma J."/>
        </authorList>
    </citation>
    <scope>NUCLEOTIDE SEQUENCE [LARGE SCALE GENOMIC DNA]</scope>
    <source>
        <strain evidence="20">NBRC 15640</strain>
    </source>
</reference>
<evidence type="ECO:0000256" key="2">
    <source>
        <dbReference type="ARBA" id="ARBA00011910"/>
    </source>
</evidence>
<evidence type="ECO:0000259" key="17">
    <source>
        <dbReference type="PROSITE" id="PS51098"/>
    </source>
</evidence>
<proteinExistence type="predicted"/>
<dbReference type="SUPFAM" id="SSF55604">
    <property type="entry name" value="Glucose permease domain IIB"/>
    <property type="match status" value="1"/>
</dbReference>
<evidence type="ECO:0000256" key="5">
    <source>
        <dbReference type="ARBA" id="ARBA00022475"/>
    </source>
</evidence>
<feature type="domain" description="PTS EIIB type-1" evidence="17">
    <location>
        <begin position="420"/>
        <end position="499"/>
    </location>
</feature>
<organism evidence="19 20">
    <name type="scientific">Vibrio penaeicida</name>
    <dbReference type="NCBI Taxonomy" id="104609"/>
    <lineage>
        <taxon>Bacteria</taxon>
        <taxon>Pseudomonadati</taxon>
        <taxon>Pseudomonadota</taxon>
        <taxon>Gammaproteobacteria</taxon>
        <taxon>Vibrionales</taxon>
        <taxon>Vibrionaceae</taxon>
        <taxon>Vibrio</taxon>
    </lineage>
</organism>
<dbReference type="GO" id="GO:0008982">
    <property type="term" value="F:protein-N(PI)-phosphohistidine-sugar phosphotransferase activity"/>
    <property type="evidence" value="ECO:0007669"/>
    <property type="project" value="InterPro"/>
</dbReference>
<dbReference type="GO" id="GO:0009401">
    <property type="term" value="P:phosphoenolpyruvate-dependent sugar phosphotransferase system"/>
    <property type="evidence" value="ECO:0007669"/>
    <property type="project" value="UniProtKB-KW"/>
</dbReference>
<dbReference type="PROSITE" id="PS01035">
    <property type="entry name" value="PTS_EIIB_TYPE_1_CYS"/>
    <property type="match status" value="1"/>
</dbReference>
<dbReference type="InterPro" id="IPR036878">
    <property type="entry name" value="Glu_permease_IIB"/>
</dbReference>
<dbReference type="PROSITE" id="PS51098">
    <property type="entry name" value="PTS_EIIB_TYPE_1"/>
    <property type="match status" value="1"/>
</dbReference>
<feature type="domain" description="PTS EIIC type-1" evidence="18">
    <location>
        <begin position="3"/>
        <end position="408"/>
    </location>
</feature>
<dbReference type="InterPro" id="IPR011299">
    <property type="entry name" value="PTS_IIBC_glc"/>
</dbReference>
<sequence length="499" mass="52416">MFKNLFANLQKVGKALMLPVSVLPVAGILLGVGAADLSFIPEVVSNLMEKAGGSVFGQMPLLFAVGVALGFTNNDGVSGLASIVGYGIMAATMSVLAQMDVESAQAAALAAGQVLDDRSIELITKQYETGVLGGILVGGIAAWSFNRFFKIQLPEYLGFFAGKRAVPIITGFLAIALALALSIVWPPVAVVMQTFSDWAAHQNPQVAFGIYGVIERSLIPFGLHHVWNVPFFFEAGSCVNAAGEAQNGVLTCYLVADEASREAGNGFGQLAGGYMFKMFGLPAAAIAIAHCAKPENRAKVMGIMASAALTSFLTGITEPIEFSFLFVAPVLYGIHALLAGSAYVVANTLGFVHGTSFSHGLIDFIVLSGNAQKQFLMIAVGLGYAAIYYFVFRAVIVAMDLKTPGRESESEEEVVVSTGTELAGDLVSAFGGKANITGLDACITRLRVSVADTEQVNQDQLKKLGAAGVVVVSGGVQAIFGTRSDNLKTDMDEWIRNNA</sequence>
<dbReference type="CDD" id="cd00212">
    <property type="entry name" value="PTS_IIB_glc"/>
    <property type="match status" value="1"/>
</dbReference>
<evidence type="ECO:0000256" key="6">
    <source>
        <dbReference type="ARBA" id="ARBA00022597"/>
    </source>
</evidence>
<feature type="transmembrane region" description="Helical" evidence="16">
    <location>
        <begin position="375"/>
        <end position="396"/>
    </location>
</feature>
<evidence type="ECO:0000256" key="10">
    <source>
        <dbReference type="ARBA" id="ARBA00022777"/>
    </source>
</evidence>
<dbReference type="FunFam" id="3.30.1360.60:FF:000001">
    <property type="entry name" value="PTS system glucose-specific IIBC component PtsG"/>
    <property type="match status" value="1"/>
</dbReference>
<evidence type="ECO:0000256" key="14">
    <source>
        <dbReference type="ARBA" id="ARBA00047336"/>
    </source>
</evidence>
<evidence type="ECO:0000256" key="13">
    <source>
        <dbReference type="ARBA" id="ARBA00032303"/>
    </source>
</evidence>
<dbReference type="PANTHER" id="PTHR30009">
    <property type="entry name" value="CYTOCHROME C-TYPE SYNTHESIS PROTEIN AND PTS TRANSMEMBRANE COMPONENT"/>
    <property type="match status" value="1"/>
</dbReference>
<dbReference type="GO" id="GO:1904659">
    <property type="term" value="P:D-glucose transmembrane transport"/>
    <property type="evidence" value="ECO:0007669"/>
    <property type="project" value="InterPro"/>
</dbReference>
<feature type="transmembrane region" description="Helical" evidence="16">
    <location>
        <begin position="79"/>
        <end position="99"/>
    </location>
</feature>
<dbReference type="EMBL" id="BSNX01000008">
    <property type="protein sequence ID" value="GLQ71752.1"/>
    <property type="molecule type" value="Genomic_DNA"/>
</dbReference>
<name>A0AAV5NM64_9VIBR</name>
<keyword evidence="5" id="KW-1003">Cell membrane</keyword>
<keyword evidence="4" id="KW-0813">Transport</keyword>
<dbReference type="NCBIfam" id="NF008301">
    <property type="entry name" value="PRK11089.1"/>
    <property type="match status" value="1"/>
</dbReference>
<dbReference type="GO" id="GO:0016301">
    <property type="term" value="F:kinase activity"/>
    <property type="evidence" value="ECO:0007669"/>
    <property type="project" value="UniProtKB-KW"/>
</dbReference>
<keyword evidence="8" id="KW-0598">Phosphotransferase system</keyword>
<keyword evidence="6 19" id="KW-0762">Sugar transport</keyword>
<dbReference type="PROSITE" id="PS51103">
    <property type="entry name" value="PTS_EIIC_TYPE_1"/>
    <property type="match status" value="1"/>
</dbReference>
<gene>
    <name evidence="19" type="ORF">GCM10007932_11120</name>
</gene>
<dbReference type="EC" id="2.7.1.199" evidence="2"/>
<evidence type="ECO:0000313" key="19">
    <source>
        <dbReference type="EMBL" id="GLQ71752.1"/>
    </source>
</evidence>
<evidence type="ECO:0000256" key="7">
    <source>
        <dbReference type="ARBA" id="ARBA00022679"/>
    </source>
</evidence>
<feature type="transmembrane region" description="Helical" evidence="16">
    <location>
        <begin position="274"/>
        <end position="292"/>
    </location>
</feature>
<feature type="active site" description="Phosphocysteine intermediate; for EIIB activity" evidence="15">
    <location>
        <position position="442"/>
    </location>
</feature>
<evidence type="ECO:0000256" key="12">
    <source>
        <dbReference type="ARBA" id="ARBA00023136"/>
    </source>
</evidence>
<evidence type="ECO:0000313" key="20">
    <source>
        <dbReference type="Proteomes" id="UP001156690"/>
    </source>
</evidence>
<accession>A0AAV5NM64</accession>
<dbReference type="RefSeq" id="WP_101112013.1">
    <property type="nucleotide sequence ID" value="NZ_AP025144.1"/>
</dbReference>
<feature type="transmembrane region" description="Helical" evidence="16">
    <location>
        <begin position="12"/>
        <end position="35"/>
    </location>
</feature>
<dbReference type="Gene3D" id="3.30.1360.60">
    <property type="entry name" value="Glucose permease domain IIB"/>
    <property type="match status" value="1"/>
</dbReference>
<keyword evidence="9 16" id="KW-0812">Transmembrane</keyword>
<dbReference type="GO" id="GO:0090564">
    <property type="term" value="F:protein-phosphocysteine-glucose phosphotransferase system transporter activity"/>
    <property type="evidence" value="ECO:0007669"/>
    <property type="project" value="TreeGrafter"/>
</dbReference>
<dbReference type="GO" id="GO:0055056">
    <property type="term" value="F:D-glucose transmembrane transporter activity"/>
    <property type="evidence" value="ECO:0007669"/>
    <property type="project" value="InterPro"/>
</dbReference>
<evidence type="ECO:0000256" key="15">
    <source>
        <dbReference type="PROSITE-ProRule" id="PRU00421"/>
    </source>
</evidence>
<evidence type="ECO:0000256" key="4">
    <source>
        <dbReference type="ARBA" id="ARBA00022448"/>
    </source>
</evidence>
<feature type="transmembrane region" description="Helical" evidence="16">
    <location>
        <begin position="322"/>
        <end position="344"/>
    </location>
</feature>
<comment type="catalytic activity">
    <reaction evidence="14">
        <text>N(pros)-phospho-L-histidyl-[protein] + D-glucose(out) = D-glucose 6-phosphate(in) + L-histidyl-[protein]</text>
        <dbReference type="Rhea" id="RHEA:33367"/>
        <dbReference type="Rhea" id="RHEA-COMP:9745"/>
        <dbReference type="Rhea" id="RHEA-COMP:9746"/>
        <dbReference type="ChEBI" id="CHEBI:4167"/>
        <dbReference type="ChEBI" id="CHEBI:29979"/>
        <dbReference type="ChEBI" id="CHEBI:61548"/>
        <dbReference type="ChEBI" id="CHEBI:64837"/>
        <dbReference type="EC" id="2.7.1.199"/>
    </reaction>
</comment>
<dbReference type="Pfam" id="PF00367">
    <property type="entry name" value="PTS_EIIB"/>
    <property type="match status" value="1"/>
</dbReference>
<feature type="transmembrane region" description="Helical" evidence="16">
    <location>
        <begin position="127"/>
        <end position="145"/>
    </location>
</feature>
<evidence type="ECO:0000259" key="18">
    <source>
        <dbReference type="PROSITE" id="PS51103"/>
    </source>
</evidence>
<comment type="subcellular location">
    <subcellularLocation>
        <location evidence="1">Cell membrane</location>
        <topology evidence="1">Multi-pass membrane protein</topology>
    </subcellularLocation>
</comment>
<evidence type="ECO:0000256" key="11">
    <source>
        <dbReference type="ARBA" id="ARBA00022989"/>
    </source>
</evidence>
<feature type="transmembrane region" description="Helical" evidence="16">
    <location>
        <begin position="165"/>
        <end position="185"/>
    </location>
</feature>
<dbReference type="AlphaFoldDB" id="A0AAV5NM64"/>
<dbReference type="InterPro" id="IPR001996">
    <property type="entry name" value="PTS_IIB_1"/>
</dbReference>
<dbReference type="InterPro" id="IPR003352">
    <property type="entry name" value="PTS_EIIC"/>
</dbReference>
<evidence type="ECO:0000256" key="1">
    <source>
        <dbReference type="ARBA" id="ARBA00004651"/>
    </source>
</evidence>
<keyword evidence="10" id="KW-0418">Kinase</keyword>
<protein>
    <recommendedName>
        <fullName evidence="3">PTS system glucose-specific EIICB component</fullName>
        <ecNumber evidence="2">2.7.1.199</ecNumber>
    </recommendedName>
    <alternativeName>
        <fullName evidence="13">EIICB-Glc</fullName>
    </alternativeName>
</protein>
<feature type="transmembrane region" description="Helical" evidence="16">
    <location>
        <begin position="55"/>
        <end position="72"/>
    </location>
</feature>
<dbReference type="NCBIfam" id="TIGR02002">
    <property type="entry name" value="PTS-II-BC-glcB"/>
    <property type="match status" value="1"/>
</dbReference>
<keyword evidence="11 16" id="KW-1133">Transmembrane helix</keyword>
<dbReference type="InterPro" id="IPR018113">
    <property type="entry name" value="PTrfase_EIIB_Cys"/>
</dbReference>
<keyword evidence="7" id="KW-0808">Transferase</keyword>
<dbReference type="InterPro" id="IPR050429">
    <property type="entry name" value="PTS_Glucose_EIICBA"/>
</dbReference>
<evidence type="ECO:0000256" key="16">
    <source>
        <dbReference type="SAM" id="Phobius"/>
    </source>
</evidence>
<evidence type="ECO:0000256" key="3">
    <source>
        <dbReference type="ARBA" id="ARBA00021468"/>
    </source>
</evidence>